<name>A0ABT7VV94_9GAMM</name>
<evidence type="ECO:0000313" key="1">
    <source>
        <dbReference type="EMBL" id="MDM8563481.1"/>
    </source>
</evidence>
<comment type="caution">
    <text evidence="1">The sequence shown here is derived from an EMBL/GenBank/DDBJ whole genome shotgun (WGS) entry which is preliminary data.</text>
</comment>
<dbReference type="Proteomes" id="UP001171945">
    <property type="component" value="Unassembled WGS sequence"/>
</dbReference>
<organism evidence="1 2">
    <name type="scientific">Candidatus Marithioploca araucensis</name>
    <dbReference type="NCBI Taxonomy" id="70273"/>
    <lineage>
        <taxon>Bacteria</taxon>
        <taxon>Pseudomonadati</taxon>
        <taxon>Pseudomonadota</taxon>
        <taxon>Gammaproteobacteria</taxon>
        <taxon>Thiotrichales</taxon>
        <taxon>Thiotrichaceae</taxon>
        <taxon>Candidatus Marithioploca</taxon>
    </lineage>
</organism>
<protein>
    <submittedName>
        <fullName evidence="1">Uncharacterized protein</fullName>
    </submittedName>
</protein>
<keyword evidence="2" id="KW-1185">Reference proteome</keyword>
<sequence>MNSKIKPVEYQAITNNMTQTMAKMTQLEKFDLFQAANIIDKEGYYPSQFFSDSTVKTDRQAKTAFKKQSS</sequence>
<proteinExistence type="predicted"/>
<evidence type="ECO:0000313" key="2">
    <source>
        <dbReference type="Proteomes" id="UP001171945"/>
    </source>
</evidence>
<accession>A0ABT7VV94</accession>
<dbReference type="EMBL" id="JAUCGM010000667">
    <property type="protein sequence ID" value="MDM8563481.1"/>
    <property type="molecule type" value="Genomic_DNA"/>
</dbReference>
<gene>
    <name evidence="1" type="ORF">QUF54_09025</name>
</gene>
<reference evidence="1" key="1">
    <citation type="submission" date="2023-06" db="EMBL/GenBank/DDBJ databases">
        <title>Uncultivated large filamentous bacteria from sulfidic sediments reveal new species and different genomic features in energy metabolism and defense.</title>
        <authorList>
            <person name="Fonseca A."/>
        </authorList>
    </citation>
    <scope>NUCLEOTIDE SEQUENCE</scope>
    <source>
        <strain evidence="1">HSG4</strain>
    </source>
</reference>